<sequence length="198" mass="21362">MEDAVAVILNEMTIGEAADRLSEALPGHRVEVLKGSIVVTPPPDGPHQEALDEIAYLFRQAGGRDAGLKSLQGIGVWLGTGPDDYAEPDWAVVDADYKDALVTKNCYAQNVFRLVLEVTSSNWGNDLATKAETYAEAGIPVYVIADRKHGEVLVLTDPVGDSYRTRSRYERGQNVIVPQSVGVSLELPVNVLLDGDGD</sequence>
<comment type="caution">
    <text evidence="2">The sequence shown here is derived from an EMBL/GenBank/DDBJ whole genome shotgun (WGS) entry which is preliminary data.</text>
</comment>
<evidence type="ECO:0000313" key="3">
    <source>
        <dbReference type="Proteomes" id="UP001050808"/>
    </source>
</evidence>
<gene>
    <name evidence="2" type="ORF">Sviol_24520</name>
</gene>
<accession>A0ABQ3QL88</accession>
<dbReference type="InterPro" id="IPR011335">
    <property type="entry name" value="Restrct_endonuc-II-like"/>
</dbReference>
<evidence type="ECO:0000313" key="2">
    <source>
        <dbReference type="EMBL" id="GHI38044.1"/>
    </source>
</evidence>
<proteinExistence type="predicted"/>
<dbReference type="Proteomes" id="UP001050808">
    <property type="component" value="Unassembled WGS sequence"/>
</dbReference>
<dbReference type="InterPro" id="IPR012296">
    <property type="entry name" value="Nuclease_put_TT1808"/>
</dbReference>
<reference evidence="2" key="1">
    <citation type="submission" date="2024-05" db="EMBL/GenBank/DDBJ databases">
        <title>Whole genome shotgun sequence of Streptomyces violascens NBRC 12920.</title>
        <authorList>
            <person name="Komaki H."/>
            <person name="Tamura T."/>
        </authorList>
    </citation>
    <scope>NUCLEOTIDE SEQUENCE</scope>
    <source>
        <strain evidence="2">NBRC 12920</strain>
    </source>
</reference>
<dbReference type="EMBL" id="BNDY01000004">
    <property type="protein sequence ID" value="GHI38044.1"/>
    <property type="molecule type" value="Genomic_DNA"/>
</dbReference>
<evidence type="ECO:0000259" key="1">
    <source>
        <dbReference type="Pfam" id="PF05685"/>
    </source>
</evidence>
<dbReference type="PANTHER" id="PTHR35400">
    <property type="entry name" value="SLR1083 PROTEIN"/>
    <property type="match status" value="1"/>
</dbReference>
<feature type="domain" description="Putative restriction endonuclease" evidence="1">
    <location>
        <begin position="25"/>
        <end position="189"/>
    </location>
</feature>
<dbReference type="PANTHER" id="PTHR35400:SF3">
    <property type="entry name" value="SLL1072 PROTEIN"/>
    <property type="match status" value="1"/>
</dbReference>
<dbReference type="InterPro" id="IPR008538">
    <property type="entry name" value="Uma2"/>
</dbReference>
<dbReference type="Pfam" id="PF05685">
    <property type="entry name" value="Uma2"/>
    <property type="match status" value="1"/>
</dbReference>
<dbReference type="CDD" id="cd06260">
    <property type="entry name" value="DUF820-like"/>
    <property type="match status" value="1"/>
</dbReference>
<organism evidence="2 3">
    <name type="scientific">Streptomyces violascens</name>
    <dbReference type="NCBI Taxonomy" id="67381"/>
    <lineage>
        <taxon>Bacteria</taxon>
        <taxon>Bacillati</taxon>
        <taxon>Actinomycetota</taxon>
        <taxon>Actinomycetes</taxon>
        <taxon>Kitasatosporales</taxon>
        <taxon>Streptomycetaceae</taxon>
        <taxon>Streptomyces</taxon>
    </lineage>
</organism>
<name>A0ABQ3QL88_9ACTN</name>
<dbReference type="SUPFAM" id="SSF52980">
    <property type="entry name" value="Restriction endonuclease-like"/>
    <property type="match status" value="1"/>
</dbReference>
<keyword evidence="3" id="KW-1185">Reference proteome</keyword>
<dbReference type="Gene3D" id="3.90.1570.10">
    <property type="entry name" value="tt1808, chain A"/>
    <property type="match status" value="1"/>
</dbReference>
<protein>
    <submittedName>
        <fullName evidence="2">Membrane protein</fullName>
    </submittedName>
</protein>